<dbReference type="OrthoDB" id="443048at2759"/>
<keyword evidence="2" id="KW-0732">Signal</keyword>
<keyword evidence="1" id="KW-0175">Coiled coil</keyword>
<sequence>MSLLLARVLGVALLVTCSQGLDVLTGTTGTTQHKHKHKHHKHHKQHKALAQVNSTVTETPAALQVPQAQSQVQPQALVSAANTANPVPQQQLQHLTGASQSLAIFDSEAQQALPAIVDDVRKAAAHKAPLDELKKTHASEVKLLEEQEAMLKSDQTGLDKSALQQQVDSTKAMLQNLEGQIATKRQDAVDILGKALSDARTALVQASTEEASQEAAAREAEKQIKAAQQQKLNARKVIEQAEKVMDVFGGNSSAAAPQVPALAPTKIAQVASEPQELS</sequence>
<evidence type="ECO:0000256" key="1">
    <source>
        <dbReference type="SAM" id="Coils"/>
    </source>
</evidence>
<name>A0A812RSS6_9DINO</name>
<reference evidence="3" key="1">
    <citation type="submission" date="2021-02" db="EMBL/GenBank/DDBJ databases">
        <authorList>
            <person name="Dougan E. K."/>
            <person name="Rhodes N."/>
            <person name="Thang M."/>
            <person name="Chan C."/>
        </authorList>
    </citation>
    <scope>NUCLEOTIDE SEQUENCE</scope>
</reference>
<evidence type="ECO:0000313" key="4">
    <source>
        <dbReference type="Proteomes" id="UP000604046"/>
    </source>
</evidence>
<organism evidence="3 4">
    <name type="scientific">Symbiodinium natans</name>
    <dbReference type="NCBI Taxonomy" id="878477"/>
    <lineage>
        <taxon>Eukaryota</taxon>
        <taxon>Sar</taxon>
        <taxon>Alveolata</taxon>
        <taxon>Dinophyceae</taxon>
        <taxon>Suessiales</taxon>
        <taxon>Symbiodiniaceae</taxon>
        <taxon>Symbiodinium</taxon>
    </lineage>
</organism>
<feature type="chain" id="PRO_5032519770" evidence="2">
    <location>
        <begin position="21"/>
        <end position="278"/>
    </location>
</feature>
<evidence type="ECO:0000256" key="2">
    <source>
        <dbReference type="SAM" id="SignalP"/>
    </source>
</evidence>
<comment type="caution">
    <text evidence="3">The sequence shown here is derived from an EMBL/GenBank/DDBJ whole genome shotgun (WGS) entry which is preliminary data.</text>
</comment>
<dbReference type="EMBL" id="CAJNDS010002376">
    <property type="protein sequence ID" value="CAE7454736.1"/>
    <property type="molecule type" value="Genomic_DNA"/>
</dbReference>
<feature type="signal peptide" evidence="2">
    <location>
        <begin position="1"/>
        <end position="20"/>
    </location>
</feature>
<proteinExistence type="predicted"/>
<protein>
    <submittedName>
        <fullName evidence="3">Uncharacterized protein</fullName>
    </submittedName>
</protein>
<evidence type="ECO:0000313" key="3">
    <source>
        <dbReference type="EMBL" id="CAE7454736.1"/>
    </source>
</evidence>
<dbReference type="Proteomes" id="UP000604046">
    <property type="component" value="Unassembled WGS sequence"/>
</dbReference>
<feature type="coiled-coil region" evidence="1">
    <location>
        <begin position="130"/>
        <end position="244"/>
    </location>
</feature>
<keyword evidence="4" id="KW-1185">Reference proteome</keyword>
<accession>A0A812RSS6</accession>
<dbReference type="AlphaFoldDB" id="A0A812RSS6"/>
<gene>
    <name evidence="3" type="ORF">SNAT2548_LOCUS24995</name>
</gene>